<dbReference type="PROSITE" id="PS50887">
    <property type="entry name" value="GGDEF"/>
    <property type="match status" value="1"/>
</dbReference>
<dbReference type="AlphaFoldDB" id="A0A545TBS6"/>
<feature type="domain" description="EAL" evidence="6">
    <location>
        <begin position="434"/>
        <end position="687"/>
    </location>
</feature>
<keyword evidence="10" id="KW-1185">Reference proteome</keyword>
<comment type="cofactor">
    <cofactor evidence="1">
        <name>Mg(2+)</name>
        <dbReference type="ChEBI" id="CHEBI:18420"/>
    </cofactor>
</comment>
<dbReference type="SUPFAM" id="SSF55073">
    <property type="entry name" value="Nucleotide cyclase"/>
    <property type="match status" value="1"/>
</dbReference>
<dbReference type="GO" id="GO:0016020">
    <property type="term" value="C:membrane"/>
    <property type="evidence" value="ECO:0007669"/>
    <property type="project" value="InterPro"/>
</dbReference>
<dbReference type="PROSITE" id="PS50883">
    <property type="entry name" value="EAL"/>
    <property type="match status" value="1"/>
</dbReference>
<dbReference type="GO" id="GO:0007165">
    <property type="term" value="P:signal transduction"/>
    <property type="evidence" value="ECO:0007669"/>
    <property type="project" value="InterPro"/>
</dbReference>
<dbReference type="PANTHER" id="PTHR44757:SF2">
    <property type="entry name" value="BIOFILM ARCHITECTURE MAINTENANCE PROTEIN MBAA"/>
    <property type="match status" value="1"/>
</dbReference>
<dbReference type="Gene3D" id="6.10.340.10">
    <property type="match status" value="1"/>
</dbReference>
<dbReference type="SMART" id="SM00267">
    <property type="entry name" value="GGDEF"/>
    <property type="match status" value="1"/>
</dbReference>
<dbReference type="InterPro" id="IPR029787">
    <property type="entry name" value="Nucleotide_cyclase"/>
</dbReference>
<evidence type="ECO:0000313" key="10">
    <source>
        <dbReference type="Proteomes" id="UP000317839"/>
    </source>
</evidence>
<dbReference type="Pfam" id="PF00990">
    <property type="entry name" value="GGDEF"/>
    <property type="match status" value="1"/>
</dbReference>
<dbReference type="GO" id="GO:0071732">
    <property type="term" value="P:cellular response to nitric oxide"/>
    <property type="evidence" value="ECO:0007669"/>
    <property type="project" value="UniProtKB-ARBA"/>
</dbReference>
<dbReference type="SMART" id="SM00052">
    <property type="entry name" value="EAL"/>
    <property type="match status" value="1"/>
</dbReference>
<dbReference type="CDD" id="cd01949">
    <property type="entry name" value="GGDEF"/>
    <property type="match status" value="1"/>
</dbReference>
<dbReference type="InterPro" id="IPR043128">
    <property type="entry name" value="Rev_trsase/Diguanyl_cyclase"/>
</dbReference>
<dbReference type="NCBIfam" id="TIGR00254">
    <property type="entry name" value="GGDEF"/>
    <property type="match status" value="1"/>
</dbReference>
<keyword evidence="5" id="KW-0472">Membrane</keyword>
<keyword evidence="5" id="KW-1133">Transmembrane helix</keyword>
<evidence type="ECO:0000256" key="4">
    <source>
        <dbReference type="ARBA" id="ARBA00051114"/>
    </source>
</evidence>
<dbReference type="RefSeq" id="WP_142941289.1">
    <property type="nucleotide sequence ID" value="NZ_VIKR01000002.1"/>
</dbReference>
<dbReference type="CDD" id="cd06225">
    <property type="entry name" value="HAMP"/>
    <property type="match status" value="1"/>
</dbReference>
<dbReference type="InterPro" id="IPR035919">
    <property type="entry name" value="EAL_sf"/>
</dbReference>
<evidence type="ECO:0000259" key="7">
    <source>
        <dbReference type="PROSITE" id="PS50885"/>
    </source>
</evidence>
<feature type="domain" description="HAMP" evidence="7">
    <location>
        <begin position="182"/>
        <end position="235"/>
    </location>
</feature>
<dbReference type="InterPro" id="IPR003660">
    <property type="entry name" value="HAMP_dom"/>
</dbReference>
<accession>A0A545TBS6</accession>
<feature type="transmembrane region" description="Helical" evidence="5">
    <location>
        <begin position="12"/>
        <end position="36"/>
    </location>
</feature>
<dbReference type="PROSITE" id="PS50885">
    <property type="entry name" value="HAMP"/>
    <property type="match status" value="1"/>
</dbReference>
<comment type="catalytic activity">
    <reaction evidence="4">
        <text>3',3'-c-di-GMP + H2O = 5'-phosphoguanylyl(3'-&gt;5')guanosine + H(+)</text>
        <dbReference type="Rhea" id="RHEA:24902"/>
        <dbReference type="ChEBI" id="CHEBI:15377"/>
        <dbReference type="ChEBI" id="CHEBI:15378"/>
        <dbReference type="ChEBI" id="CHEBI:58754"/>
        <dbReference type="ChEBI" id="CHEBI:58805"/>
        <dbReference type="EC" id="3.1.4.52"/>
    </reaction>
    <physiologicalReaction direction="left-to-right" evidence="4">
        <dbReference type="Rhea" id="RHEA:24903"/>
    </physiologicalReaction>
</comment>
<protein>
    <recommendedName>
        <fullName evidence="2">cyclic-guanylate-specific phosphodiesterase</fullName>
        <ecNumber evidence="2">3.1.4.52</ecNumber>
    </recommendedName>
</protein>
<name>A0A545TBS6_9GAMM</name>
<proteinExistence type="predicted"/>
<dbReference type="SUPFAM" id="SSF158472">
    <property type="entry name" value="HAMP domain-like"/>
    <property type="match status" value="1"/>
</dbReference>
<dbReference type="Pfam" id="PF00672">
    <property type="entry name" value="HAMP"/>
    <property type="match status" value="1"/>
</dbReference>
<keyword evidence="3" id="KW-0973">c-di-GMP</keyword>
<dbReference type="Proteomes" id="UP000317839">
    <property type="component" value="Unassembled WGS sequence"/>
</dbReference>
<comment type="caution">
    <text evidence="9">The sequence shown here is derived from an EMBL/GenBank/DDBJ whole genome shotgun (WGS) entry which is preliminary data.</text>
</comment>
<dbReference type="Gene3D" id="3.20.20.450">
    <property type="entry name" value="EAL domain"/>
    <property type="match status" value="1"/>
</dbReference>
<dbReference type="GO" id="GO:0071111">
    <property type="term" value="F:cyclic-guanylate-specific phosphodiesterase activity"/>
    <property type="evidence" value="ECO:0007669"/>
    <property type="project" value="UniProtKB-EC"/>
</dbReference>
<reference evidence="9 10" key="1">
    <citation type="submission" date="2019-06" db="EMBL/GenBank/DDBJ databases">
        <title>Draft genome of Aliikangiella marina GYP-15.</title>
        <authorList>
            <person name="Wang G."/>
        </authorList>
    </citation>
    <scope>NUCLEOTIDE SEQUENCE [LARGE SCALE GENOMIC DNA]</scope>
    <source>
        <strain evidence="9 10">GYP-15</strain>
    </source>
</reference>
<feature type="transmembrane region" description="Helical" evidence="5">
    <location>
        <begin position="158"/>
        <end position="178"/>
    </location>
</feature>
<dbReference type="PANTHER" id="PTHR44757">
    <property type="entry name" value="DIGUANYLATE CYCLASE DGCP"/>
    <property type="match status" value="1"/>
</dbReference>
<dbReference type="EMBL" id="VIKR01000002">
    <property type="protein sequence ID" value="TQV74675.1"/>
    <property type="molecule type" value="Genomic_DNA"/>
</dbReference>
<evidence type="ECO:0000256" key="5">
    <source>
        <dbReference type="SAM" id="Phobius"/>
    </source>
</evidence>
<evidence type="ECO:0000256" key="1">
    <source>
        <dbReference type="ARBA" id="ARBA00001946"/>
    </source>
</evidence>
<dbReference type="Gene3D" id="3.30.70.270">
    <property type="match status" value="1"/>
</dbReference>
<dbReference type="SMART" id="SM00304">
    <property type="entry name" value="HAMP"/>
    <property type="match status" value="1"/>
</dbReference>
<evidence type="ECO:0000259" key="8">
    <source>
        <dbReference type="PROSITE" id="PS50887"/>
    </source>
</evidence>
<dbReference type="InterPro" id="IPR052155">
    <property type="entry name" value="Biofilm_reg_signaling"/>
</dbReference>
<evidence type="ECO:0000256" key="3">
    <source>
        <dbReference type="ARBA" id="ARBA00022636"/>
    </source>
</evidence>
<sequence length="700" mass="78425">MINFGNSIRSKLIIVILLVSAGALGIGMIGLGISYYNTTKQAFIADAETQANLLSNSARVAASLGDEEQLKLVLKSATLRSEFGAAAFDNTGNILAALDEPQSEYYISEAEYYKTKLIEWNGDILNVSVPIQAADGEYLGAIYLKISTESFYIAIQNFSMMSLVIALVLVGMVYLIALRLQKVISEPLIELDAISRKVSDSSNYAIRVPYYGEDEIGSLARSFNQMLETVEVNQKERDTANEALKLNKKRLERAVKDLQYLANYDSLTQLPNRALCMDRIKYALKRASRNNNMVALLFLDLDHFKDVNDSLGHAVGDQLLKATSQRLLEKIRSEDTLARLGGDEFVIILNELHDTDDVINIVDKIVGSFEAPFQLSNYEVNSTVSVGVCMFPQDGADVDSLMKAADAAMYKAKEVGRNTYEFYEAELNQIAIRRHQLANEMRQAIKNEELSLVFQPQLNIQENKVIGAEVLLRWHHPILGHISPGEFIPIAENTGLIREIGSWVLDNACKKIAECREIGHEIRLAVNLSALQFRQSNLPESIAATLEKYRIPPKLLEVEITESMLMRDVSQAIDILERLKEMQIRIAIDDFGTGYSSLSYLRRLPLDALKIDRSFIDEVVVDADDTAITLAIISMAKSLRLEVIAEGVETEQQQEFLIDNNCDDIQGYYFSRPLAFEDFKAFLEKRSQQECSSSQSKANQ</sequence>
<dbReference type="FunFam" id="3.30.70.270:FF:000001">
    <property type="entry name" value="Diguanylate cyclase domain protein"/>
    <property type="match status" value="1"/>
</dbReference>
<dbReference type="InterPro" id="IPR001633">
    <property type="entry name" value="EAL_dom"/>
</dbReference>
<organism evidence="9 10">
    <name type="scientific">Aliikangiella marina</name>
    <dbReference type="NCBI Taxonomy" id="1712262"/>
    <lineage>
        <taxon>Bacteria</taxon>
        <taxon>Pseudomonadati</taxon>
        <taxon>Pseudomonadota</taxon>
        <taxon>Gammaproteobacteria</taxon>
        <taxon>Oceanospirillales</taxon>
        <taxon>Pleioneaceae</taxon>
        <taxon>Aliikangiella</taxon>
    </lineage>
</organism>
<keyword evidence="5" id="KW-0812">Transmembrane</keyword>
<evidence type="ECO:0000256" key="2">
    <source>
        <dbReference type="ARBA" id="ARBA00012282"/>
    </source>
</evidence>
<dbReference type="EC" id="3.1.4.52" evidence="2"/>
<dbReference type="OrthoDB" id="9804951at2"/>
<gene>
    <name evidence="9" type="ORF">FLL45_06855</name>
</gene>
<evidence type="ECO:0000259" key="6">
    <source>
        <dbReference type="PROSITE" id="PS50883"/>
    </source>
</evidence>
<dbReference type="CDD" id="cd01948">
    <property type="entry name" value="EAL"/>
    <property type="match status" value="1"/>
</dbReference>
<feature type="domain" description="GGDEF" evidence="8">
    <location>
        <begin position="292"/>
        <end position="425"/>
    </location>
</feature>
<dbReference type="FunFam" id="3.20.20.450:FF:000001">
    <property type="entry name" value="Cyclic di-GMP phosphodiesterase yahA"/>
    <property type="match status" value="1"/>
</dbReference>
<dbReference type="SUPFAM" id="SSF141868">
    <property type="entry name" value="EAL domain-like"/>
    <property type="match status" value="1"/>
</dbReference>
<dbReference type="InterPro" id="IPR000160">
    <property type="entry name" value="GGDEF_dom"/>
</dbReference>
<evidence type="ECO:0000313" key="9">
    <source>
        <dbReference type="EMBL" id="TQV74675.1"/>
    </source>
</evidence>
<dbReference type="Pfam" id="PF00563">
    <property type="entry name" value="EAL"/>
    <property type="match status" value="1"/>
</dbReference>